<accession>A0A7J0BIM1</accession>
<dbReference type="EMBL" id="BLVO01000013">
    <property type="protein sequence ID" value="GFM33408.1"/>
    <property type="molecule type" value="Genomic_DNA"/>
</dbReference>
<evidence type="ECO:0000256" key="3">
    <source>
        <dbReference type="RuleBase" id="RU361196"/>
    </source>
</evidence>
<dbReference type="Pfam" id="PF03065">
    <property type="entry name" value="Glyco_hydro_57"/>
    <property type="match status" value="1"/>
</dbReference>
<dbReference type="GO" id="GO:0005975">
    <property type="term" value="P:carbohydrate metabolic process"/>
    <property type="evidence" value="ECO:0007669"/>
    <property type="project" value="InterPro"/>
</dbReference>
<dbReference type="InterPro" id="IPR027291">
    <property type="entry name" value="Glyco_hydro_38_N_sf"/>
</dbReference>
<feature type="domain" description="Glycoside hydrolase family 57 N-terminal" evidence="4">
    <location>
        <begin position="110"/>
        <end position="306"/>
    </location>
</feature>
<dbReference type="AlphaFoldDB" id="A0A7J0BIM1"/>
<dbReference type="Gene3D" id="3.20.110.10">
    <property type="entry name" value="Glycoside hydrolase 38, N terminal domain"/>
    <property type="match status" value="1"/>
</dbReference>
<dbReference type="InterPro" id="IPR021923">
    <property type="entry name" value="DUF3536"/>
</dbReference>
<sequence>MSRQLCIHGHFYQPPREDPWMGEIFPEDSAAPSLNWNQRITRESYAPLAWARRTDSGGCITDILNCYEWISFNAGPTLLGWMERNDYPTYQRMVDADRVSIARWGHGNAMAQVYHHTILPLASAQDKKLEIAWARADFRARFGREPEGMWLAECAADTATLEELARQGILFTILSPHQAAAVAESGPDDRQEHWQPVRGGEIDISEPYNIELPSGRSIAVFFYNGPLSQAVAFERLLQDGENFWLKLSGAANGGLLTVCTDGETYGHHFTFGEMALAYTLGQAISGRDNMRLTNYATYLTQNPPTRKVRLHEPSAWSCAHGVERWRSNCGCTDGGHPQWNQEWRTPLREALNMMKKAVDAHTTAEAALFKDSATALEKYGEILAGSVPREAFAADNFTPGLTPEATKKAWQLLAMQEQALAAFASCAWFFDEISRIEPVNSMTYALRALEILKGTDGPTLESDFAAILEKARSNKTEEGTGRTVFENHVLPRRETKASIILQAMLRLWAEKRLPCPNIKNTVQWRNLTVTILPTDVVGGSLSGEARIRWANEPDGSPVEWEWMPPKAGTIHETAITITGKDGSRQTLRYTELPRNKRQAIAMRAMEVANTQRLDAFEEDAANAVALFEPWVEAQHDQPMGHHWKANAPALAVAYMKHPGLSDNQRRQLAQFLTDSGLLIGGGREVITNWLTMRLLRFIESASEPDAKDADRQWERAASIVERARTLLPHPDLWAVQNRMWETGFRSAGARRFATAIGFRV</sequence>
<proteinExistence type="inferred from homology"/>
<evidence type="ECO:0000256" key="2">
    <source>
        <dbReference type="ARBA" id="ARBA00023277"/>
    </source>
</evidence>
<evidence type="ECO:0000259" key="4">
    <source>
        <dbReference type="Pfam" id="PF03065"/>
    </source>
</evidence>
<dbReference type="SUPFAM" id="SSF88713">
    <property type="entry name" value="Glycoside hydrolase/deacetylase"/>
    <property type="match status" value="1"/>
</dbReference>
<organism evidence="5 6">
    <name type="scientific">Desulfovibrio subterraneus</name>
    <dbReference type="NCBI Taxonomy" id="2718620"/>
    <lineage>
        <taxon>Bacteria</taxon>
        <taxon>Pseudomonadati</taxon>
        <taxon>Thermodesulfobacteriota</taxon>
        <taxon>Desulfovibrionia</taxon>
        <taxon>Desulfovibrionales</taxon>
        <taxon>Desulfovibrionaceae</taxon>
        <taxon>Desulfovibrio</taxon>
    </lineage>
</organism>
<dbReference type="RefSeq" id="WP_174405072.1">
    <property type="nucleotide sequence ID" value="NZ_BLVO01000013.1"/>
</dbReference>
<keyword evidence="6" id="KW-1185">Reference proteome</keyword>
<dbReference type="InterPro" id="IPR004300">
    <property type="entry name" value="Glyco_hydro_57_N"/>
</dbReference>
<dbReference type="Pfam" id="PF12055">
    <property type="entry name" value="DUF3536"/>
    <property type="match status" value="1"/>
</dbReference>
<reference evidence="5 6" key="1">
    <citation type="submission" date="2020-05" db="EMBL/GenBank/DDBJ databases">
        <title>Draft genome sequence of Desulfovibrio sp. strain HN2T.</title>
        <authorList>
            <person name="Ueno A."/>
            <person name="Tamazawa S."/>
            <person name="Tamamura S."/>
            <person name="Murakami T."/>
            <person name="Kiyama T."/>
            <person name="Inomata H."/>
            <person name="Amano Y."/>
            <person name="Miyakawa K."/>
            <person name="Tamaki H."/>
            <person name="Naganuma T."/>
            <person name="Kaneko K."/>
        </authorList>
    </citation>
    <scope>NUCLEOTIDE SEQUENCE [LARGE SCALE GENOMIC DNA]</scope>
    <source>
        <strain evidence="5 6">HN2</strain>
    </source>
</reference>
<evidence type="ECO:0000313" key="5">
    <source>
        <dbReference type="EMBL" id="GFM33408.1"/>
    </source>
</evidence>
<protein>
    <submittedName>
        <fullName evidence="5">Glycoside hydrolase</fullName>
    </submittedName>
</protein>
<comment type="similarity">
    <text evidence="1 3">Belongs to the glycosyl hydrolase 57 family.</text>
</comment>
<keyword evidence="5" id="KW-0378">Hydrolase</keyword>
<dbReference type="GO" id="GO:0016787">
    <property type="term" value="F:hydrolase activity"/>
    <property type="evidence" value="ECO:0007669"/>
    <property type="project" value="UniProtKB-KW"/>
</dbReference>
<dbReference type="PANTHER" id="PTHR36306:SF3">
    <property type="entry name" value="GLYCOSIDE HYDROLASE FAMILY 57"/>
    <property type="match status" value="1"/>
</dbReference>
<evidence type="ECO:0000256" key="1">
    <source>
        <dbReference type="ARBA" id="ARBA00006821"/>
    </source>
</evidence>
<dbReference type="CDD" id="cd10797">
    <property type="entry name" value="GH57N_APU_like_1"/>
    <property type="match status" value="1"/>
</dbReference>
<keyword evidence="2 3" id="KW-0119">Carbohydrate metabolism</keyword>
<dbReference type="InterPro" id="IPR052046">
    <property type="entry name" value="GH57_Enzymes"/>
</dbReference>
<name>A0A7J0BIM1_9BACT</name>
<comment type="caution">
    <text evidence="5">The sequence shown here is derived from an EMBL/GenBank/DDBJ whole genome shotgun (WGS) entry which is preliminary data.</text>
</comment>
<gene>
    <name evidence="5" type="ORF">DSM101010T_17730</name>
</gene>
<dbReference type="InterPro" id="IPR011330">
    <property type="entry name" value="Glyco_hydro/deAcase_b/a-brl"/>
</dbReference>
<dbReference type="PANTHER" id="PTHR36306">
    <property type="entry name" value="ALPHA-AMYLASE-RELATED-RELATED"/>
    <property type="match status" value="1"/>
</dbReference>
<evidence type="ECO:0000313" key="6">
    <source>
        <dbReference type="Proteomes" id="UP000503840"/>
    </source>
</evidence>
<dbReference type="Proteomes" id="UP000503840">
    <property type="component" value="Unassembled WGS sequence"/>
</dbReference>